<evidence type="ECO:0000256" key="4">
    <source>
        <dbReference type="SAM" id="Phobius"/>
    </source>
</evidence>
<dbReference type="FunFam" id="1.25.40.10:FF:000184">
    <property type="entry name" value="Pentatricopeptide repeat-containing protein, chloroplastic"/>
    <property type="match status" value="1"/>
</dbReference>
<evidence type="ECO:0000313" key="6">
    <source>
        <dbReference type="Proteomes" id="UP000626092"/>
    </source>
</evidence>
<keyword evidence="4" id="KW-0472">Membrane</keyword>
<dbReference type="PANTHER" id="PTHR47926:SF510">
    <property type="entry name" value="PENTATRICOPEPTIDE REPEAT-CONTAINING PROTEIN"/>
    <property type="match status" value="1"/>
</dbReference>
<dbReference type="EMBL" id="WJXA01000001">
    <property type="protein sequence ID" value="KAF7154074.1"/>
    <property type="molecule type" value="Genomic_DNA"/>
</dbReference>
<dbReference type="Pfam" id="PF01535">
    <property type="entry name" value="PPR"/>
    <property type="match status" value="3"/>
</dbReference>
<keyword evidence="6" id="KW-1185">Reference proteome</keyword>
<feature type="compositionally biased region" description="Low complexity" evidence="3">
    <location>
        <begin position="1"/>
        <end position="12"/>
    </location>
</feature>
<feature type="region of interest" description="Disordered" evidence="3">
    <location>
        <begin position="1"/>
        <end position="58"/>
    </location>
</feature>
<feature type="repeat" description="PPR" evidence="2">
    <location>
        <begin position="289"/>
        <end position="323"/>
    </location>
</feature>
<name>A0A834HP03_RHOSS</name>
<dbReference type="PROSITE" id="PS51375">
    <property type="entry name" value="PPR"/>
    <property type="match status" value="4"/>
</dbReference>
<dbReference type="InterPro" id="IPR046960">
    <property type="entry name" value="PPR_At4g14850-like_plant"/>
</dbReference>
<comment type="caution">
    <text evidence="5">The sequence shown here is derived from an EMBL/GenBank/DDBJ whole genome shotgun (WGS) entry which is preliminary data.</text>
</comment>
<evidence type="ECO:0000256" key="1">
    <source>
        <dbReference type="ARBA" id="ARBA00022737"/>
    </source>
</evidence>
<keyword evidence="1" id="KW-0677">Repeat</keyword>
<dbReference type="InterPro" id="IPR046849">
    <property type="entry name" value="E2_motif"/>
</dbReference>
<dbReference type="Pfam" id="PF20430">
    <property type="entry name" value="Eplus_motif"/>
    <property type="match status" value="1"/>
</dbReference>
<evidence type="ECO:0000256" key="3">
    <source>
        <dbReference type="SAM" id="MobiDB-lite"/>
    </source>
</evidence>
<dbReference type="Pfam" id="PF13041">
    <property type="entry name" value="PPR_2"/>
    <property type="match status" value="2"/>
</dbReference>
<feature type="repeat" description="PPR" evidence="2">
    <location>
        <begin position="192"/>
        <end position="222"/>
    </location>
</feature>
<feature type="transmembrane region" description="Helical" evidence="4">
    <location>
        <begin position="224"/>
        <end position="246"/>
    </location>
</feature>
<feature type="repeat" description="PPR" evidence="2">
    <location>
        <begin position="360"/>
        <end position="394"/>
    </location>
</feature>
<dbReference type="GO" id="GO:0003723">
    <property type="term" value="F:RNA binding"/>
    <property type="evidence" value="ECO:0007669"/>
    <property type="project" value="InterPro"/>
</dbReference>
<dbReference type="InterPro" id="IPR011990">
    <property type="entry name" value="TPR-like_helical_dom_sf"/>
</dbReference>
<dbReference type="InterPro" id="IPR046848">
    <property type="entry name" value="E_motif"/>
</dbReference>
<gene>
    <name evidence="5" type="ORF">RHSIM_Rhsim01G0201500</name>
</gene>
<feature type="repeat" description="PPR" evidence="2">
    <location>
        <begin position="157"/>
        <end position="191"/>
    </location>
</feature>
<dbReference type="FunFam" id="1.25.40.10:FF:000348">
    <property type="entry name" value="Pentatricopeptide repeat-containing protein chloroplastic"/>
    <property type="match status" value="1"/>
</dbReference>
<dbReference type="InterPro" id="IPR002885">
    <property type="entry name" value="PPR_rpt"/>
</dbReference>
<evidence type="ECO:0000256" key="2">
    <source>
        <dbReference type="PROSITE-ProRule" id="PRU00708"/>
    </source>
</evidence>
<dbReference type="Pfam" id="PF20431">
    <property type="entry name" value="E_motif"/>
    <property type="match status" value="1"/>
</dbReference>
<evidence type="ECO:0008006" key="7">
    <source>
        <dbReference type="Google" id="ProtNLM"/>
    </source>
</evidence>
<accession>A0A834HP03</accession>
<protein>
    <recommendedName>
        <fullName evidence="7">Chloroplast biogenesis 19</fullName>
    </recommendedName>
</protein>
<evidence type="ECO:0000313" key="5">
    <source>
        <dbReference type="EMBL" id="KAF7154074.1"/>
    </source>
</evidence>
<feature type="compositionally biased region" description="Low complexity" evidence="3">
    <location>
        <begin position="39"/>
        <end position="54"/>
    </location>
</feature>
<sequence length="514" mass="57043">MSVPATTTIQLSPPQPPPRPTTFTQSLSANNSTKHHLTLKQTNNNNNKPTTDPTVSWTTSLHHHCRSGRLPEAAAELTRLRIAGIEPNYITFITLLSACARFPTDSLCFGMSLHAYARKLGLDTTNVKVGSAVVDFYSKCGCVDLARLSFDMICVKNVVSWNAMINGYVRNGRIEDAVEMFDEMPQRDAVSWTAMVFGFVKKGHFEKGLEWFQEMQLSGVEPDYVTLISVLAACANLGALGLGFWVHRYVLKKGFKDNVRVSNSLIDMYARCGCIDFARQVFLTMKTRTLVSWNSMIVGFSINGYAEEALLFFNSMQKEGFEPDGVSFTGALAACSHAGLVDEGLNLFEVMKKVRRIVPTIEHYGCIVDLYSRAGRLEDALDVIEKMPMRPNEVVLGSLLAACRTHGDVNLAERLTNYLHVLDPNTDSNYVLLSNMYAAAGSWGRANDVRKKMKDFGIQKKAGISSIEVDCNVHEFVAGDKSHAEIDKIYEMLEHVWLELGTSGYVPESSLVDT</sequence>
<dbReference type="GO" id="GO:0009451">
    <property type="term" value="P:RNA modification"/>
    <property type="evidence" value="ECO:0007669"/>
    <property type="project" value="InterPro"/>
</dbReference>
<reference evidence="5" key="1">
    <citation type="submission" date="2019-11" db="EMBL/GenBank/DDBJ databases">
        <authorList>
            <person name="Liu Y."/>
            <person name="Hou J."/>
            <person name="Li T.-Q."/>
            <person name="Guan C.-H."/>
            <person name="Wu X."/>
            <person name="Wu H.-Z."/>
            <person name="Ling F."/>
            <person name="Zhang R."/>
            <person name="Shi X.-G."/>
            <person name="Ren J.-P."/>
            <person name="Chen E.-F."/>
            <person name="Sun J.-M."/>
        </authorList>
    </citation>
    <scope>NUCLEOTIDE SEQUENCE</scope>
    <source>
        <strain evidence="5">Adult_tree_wgs_1</strain>
        <tissue evidence="5">Leaves</tissue>
    </source>
</reference>
<dbReference type="Gene3D" id="1.25.40.10">
    <property type="entry name" value="Tetratricopeptide repeat domain"/>
    <property type="match status" value="4"/>
</dbReference>
<dbReference type="Proteomes" id="UP000626092">
    <property type="component" value="Unassembled WGS sequence"/>
</dbReference>
<dbReference type="AlphaFoldDB" id="A0A834HP03"/>
<dbReference type="NCBIfam" id="TIGR00756">
    <property type="entry name" value="PPR"/>
    <property type="match status" value="4"/>
</dbReference>
<organism evidence="5 6">
    <name type="scientific">Rhododendron simsii</name>
    <name type="common">Sims's rhododendron</name>
    <dbReference type="NCBI Taxonomy" id="118357"/>
    <lineage>
        <taxon>Eukaryota</taxon>
        <taxon>Viridiplantae</taxon>
        <taxon>Streptophyta</taxon>
        <taxon>Embryophyta</taxon>
        <taxon>Tracheophyta</taxon>
        <taxon>Spermatophyta</taxon>
        <taxon>Magnoliopsida</taxon>
        <taxon>eudicotyledons</taxon>
        <taxon>Gunneridae</taxon>
        <taxon>Pentapetalae</taxon>
        <taxon>asterids</taxon>
        <taxon>Ericales</taxon>
        <taxon>Ericaceae</taxon>
        <taxon>Ericoideae</taxon>
        <taxon>Rhodoreae</taxon>
        <taxon>Rhododendron</taxon>
    </lineage>
</organism>
<dbReference type="PANTHER" id="PTHR47926">
    <property type="entry name" value="PENTATRICOPEPTIDE REPEAT-CONTAINING PROTEIN"/>
    <property type="match status" value="1"/>
</dbReference>
<keyword evidence="4" id="KW-0812">Transmembrane</keyword>
<dbReference type="OrthoDB" id="185373at2759"/>
<keyword evidence="4" id="KW-1133">Transmembrane helix</keyword>
<proteinExistence type="predicted"/>